<proteinExistence type="inferred from homology"/>
<feature type="transmembrane region" description="Helical" evidence="7">
    <location>
        <begin position="43"/>
        <end position="61"/>
    </location>
</feature>
<feature type="transmembrane region" description="Helical" evidence="7">
    <location>
        <begin position="241"/>
        <end position="260"/>
    </location>
</feature>
<accession>A0A366KZ56</accession>
<keyword evidence="6 7" id="KW-0472">Membrane</keyword>
<evidence type="ECO:0000256" key="1">
    <source>
        <dbReference type="ARBA" id="ARBA00004651"/>
    </source>
</evidence>
<evidence type="ECO:0000256" key="7">
    <source>
        <dbReference type="SAM" id="Phobius"/>
    </source>
</evidence>
<evidence type="ECO:0000256" key="3">
    <source>
        <dbReference type="ARBA" id="ARBA00022475"/>
    </source>
</evidence>
<dbReference type="InterPro" id="IPR029020">
    <property type="entry name" value="Ammonium/urea_transptr"/>
</dbReference>
<keyword evidence="10" id="KW-1185">Reference proteome</keyword>
<feature type="transmembrane region" description="Helical" evidence="7">
    <location>
        <begin position="182"/>
        <end position="207"/>
    </location>
</feature>
<dbReference type="OrthoDB" id="9809488at2"/>
<sequence length="717" mass="81042">MKKHLQYYLSSALNSYAVLFFSKNKILGALLFVVSMFEFNAGLTGLIGVMASLVLVTALNFNKEDIKTGLYTFNSLLLGIGFGTFFSFNFTFWLWLSAACLLCVVLSVNLLSLLGKYSLPTISIPFIITFWLVLIAANGYQGMGLVQKSSSLLFELNTGAPTNFAKLCGFFDNLKIPAYALLFFRSVSAVLFQNSVLAGLLISIGVFIHSRIGFSLLLVGFITACLVNHLTGTYPDGVSNYYLGANFMMVSCAIGGFFLIPSWRSYAWAVAVIPFAFLVLNGLSRLLAIYDLPVFSMPFCLITIGLLYFFMLRKNPGKLQLTIFQNYSPETNLYQFLNGQERLKDFQYFHLSLPFMGAWTVSQGYQGEITHKNDWQHALDFVLEDMDGKSYDLPGIKPEDYYCFNKPVLAAGDGIVQEVISHIDDNIIGQVNLEQNWGNTIVIKHAEHLYSKVSHLKKNSIKVSAGDKVKQDDIIGLCGNSGRSPEPHLHFQVQATPYIGSKTLAYPFAYYASGNNTVLKSFAIPTKGETIQKAEINAYLKHAFYFQPGYINVVTDDQANKETWEVFTDVFGFTYFYCRENQAIAYFVNNSNVFYFTRFYGDRKSILFLFYQAAYKINYSTHRVSDCYAVDSENFRPSLWLQDLLAPFIIFTKNTYSNYIKPDNDGLTIHVETKKQVFKHQTRISNAEIYLDSKGIIGMDFIYKNRTLKVKWETGLV</sequence>
<evidence type="ECO:0000256" key="4">
    <source>
        <dbReference type="ARBA" id="ARBA00022692"/>
    </source>
</evidence>
<dbReference type="CDD" id="cd12797">
    <property type="entry name" value="M23_peptidase"/>
    <property type="match status" value="1"/>
</dbReference>
<dbReference type="EMBL" id="QNQU01000009">
    <property type="protein sequence ID" value="RBQ06915.1"/>
    <property type="molecule type" value="Genomic_DNA"/>
</dbReference>
<dbReference type="AlphaFoldDB" id="A0A366KZ56"/>
<keyword evidence="4 7" id="KW-0812">Transmembrane</keyword>
<evidence type="ECO:0000313" key="9">
    <source>
        <dbReference type="EMBL" id="RBQ06915.1"/>
    </source>
</evidence>
<evidence type="ECO:0000256" key="5">
    <source>
        <dbReference type="ARBA" id="ARBA00022989"/>
    </source>
</evidence>
<comment type="similarity">
    <text evidence="2">Belongs to the urea transporter family.</text>
</comment>
<feature type="transmembrane region" description="Helical" evidence="7">
    <location>
        <begin position="267"/>
        <end position="288"/>
    </location>
</feature>
<gene>
    <name evidence="9" type="ORF">DRW42_11845</name>
</gene>
<evidence type="ECO:0000259" key="8">
    <source>
        <dbReference type="Pfam" id="PF01551"/>
    </source>
</evidence>
<dbReference type="RefSeq" id="WP_113949035.1">
    <property type="nucleotide sequence ID" value="NZ_QNQU01000009.1"/>
</dbReference>
<dbReference type="GO" id="GO:0015204">
    <property type="term" value="F:urea transmembrane transporter activity"/>
    <property type="evidence" value="ECO:0007669"/>
    <property type="project" value="InterPro"/>
</dbReference>
<feature type="transmembrane region" description="Helical" evidence="7">
    <location>
        <begin position="92"/>
        <end position="114"/>
    </location>
</feature>
<feature type="domain" description="M23ase beta-sheet core" evidence="8">
    <location>
        <begin position="405"/>
        <end position="494"/>
    </location>
</feature>
<dbReference type="Gene3D" id="1.10.3430.10">
    <property type="entry name" value="Ammonium transporter AmtB like domains"/>
    <property type="match status" value="1"/>
</dbReference>
<protein>
    <recommendedName>
        <fullName evidence="8">M23ase beta-sheet core domain-containing protein</fullName>
    </recommendedName>
</protein>
<dbReference type="SUPFAM" id="SSF51261">
    <property type="entry name" value="Duplicated hybrid motif"/>
    <property type="match status" value="1"/>
</dbReference>
<dbReference type="InterPro" id="IPR011055">
    <property type="entry name" value="Dup_hybrid_motif"/>
</dbReference>
<dbReference type="InterPro" id="IPR016047">
    <property type="entry name" value="M23ase_b-sheet_dom"/>
</dbReference>
<dbReference type="Gene3D" id="2.70.70.10">
    <property type="entry name" value="Glucose Permease (Domain IIA)"/>
    <property type="match status" value="1"/>
</dbReference>
<dbReference type="InterPro" id="IPR004937">
    <property type="entry name" value="Urea_transporter"/>
</dbReference>
<dbReference type="Pfam" id="PF03253">
    <property type="entry name" value="UT"/>
    <property type="match status" value="1"/>
</dbReference>
<dbReference type="Pfam" id="PF01551">
    <property type="entry name" value="Peptidase_M23"/>
    <property type="match status" value="1"/>
</dbReference>
<evidence type="ECO:0000256" key="6">
    <source>
        <dbReference type="ARBA" id="ARBA00023136"/>
    </source>
</evidence>
<feature type="transmembrane region" description="Helical" evidence="7">
    <location>
        <begin position="121"/>
        <end position="140"/>
    </location>
</feature>
<dbReference type="PANTHER" id="PTHR10464">
    <property type="entry name" value="UREA TRANSPORTER"/>
    <property type="match status" value="1"/>
</dbReference>
<evidence type="ECO:0000256" key="2">
    <source>
        <dbReference type="ARBA" id="ARBA00005914"/>
    </source>
</evidence>
<reference evidence="9 10" key="1">
    <citation type="submission" date="2018-07" db="EMBL/GenBank/DDBJ databases">
        <title>A draft genome of a endophytic bacteria, a new species of Pedobacter.</title>
        <authorList>
            <person name="Zhang Z.D."/>
            <person name="Chen Z.J."/>
        </authorList>
    </citation>
    <scope>NUCLEOTIDE SEQUENCE [LARGE SCALE GENOMIC DNA]</scope>
    <source>
        <strain evidence="9 10">RS10</strain>
    </source>
</reference>
<dbReference type="GO" id="GO:0005886">
    <property type="term" value="C:plasma membrane"/>
    <property type="evidence" value="ECO:0007669"/>
    <property type="project" value="UniProtKB-SubCell"/>
</dbReference>
<dbReference type="Proteomes" id="UP000252081">
    <property type="component" value="Unassembled WGS sequence"/>
</dbReference>
<dbReference type="PANTHER" id="PTHR10464:SF4">
    <property type="entry name" value="UREA TRANSPORTER"/>
    <property type="match status" value="1"/>
</dbReference>
<feature type="transmembrane region" description="Helical" evidence="7">
    <location>
        <begin position="68"/>
        <end position="86"/>
    </location>
</feature>
<keyword evidence="3" id="KW-1003">Cell membrane</keyword>
<keyword evidence="5 7" id="KW-1133">Transmembrane helix</keyword>
<organism evidence="9 10">
    <name type="scientific">Pedobacter miscanthi</name>
    <dbReference type="NCBI Taxonomy" id="2259170"/>
    <lineage>
        <taxon>Bacteria</taxon>
        <taxon>Pseudomonadati</taxon>
        <taxon>Bacteroidota</taxon>
        <taxon>Sphingobacteriia</taxon>
        <taxon>Sphingobacteriales</taxon>
        <taxon>Sphingobacteriaceae</taxon>
        <taxon>Pedobacter</taxon>
    </lineage>
</organism>
<comment type="caution">
    <text evidence="9">The sequence shown here is derived from an EMBL/GenBank/DDBJ whole genome shotgun (WGS) entry which is preliminary data.</text>
</comment>
<name>A0A366KZ56_9SPHI</name>
<feature type="transmembrane region" description="Helical" evidence="7">
    <location>
        <begin position="12"/>
        <end position="37"/>
    </location>
</feature>
<evidence type="ECO:0000313" key="10">
    <source>
        <dbReference type="Proteomes" id="UP000252081"/>
    </source>
</evidence>
<feature type="transmembrane region" description="Helical" evidence="7">
    <location>
        <begin position="294"/>
        <end position="312"/>
    </location>
</feature>
<feature type="transmembrane region" description="Helical" evidence="7">
    <location>
        <begin position="214"/>
        <end position="235"/>
    </location>
</feature>
<comment type="subcellular location">
    <subcellularLocation>
        <location evidence="1">Cell membrane</location>
        <topology evidence="1">Multi-pass membrane protein</topology>
    </subcellularLocation>
</comment>